<protein>
    <submittedName>
        <fullName evidence="1">DUF268 domain-containing protein</fullName>
    </submittedName>
</protein>
<evidence type="ECO:0000313" key="1">
    <source>
        <dbReference type="EMBL" id="MET6996658.1"/>
    </source>
</evidence>
<keyword evidence="2" id="KW-1185">Reference proteome</keyword>
<name>A0ABV2T0V4_9BACT</name>
<dbReference type="InterPro" id="IPR004951">
    <property type="entry name" value="DUF268_CAE_spp"/>
</dbReference>
<dbReference type="Gene3D" id="3.40.50.150">
    <property type="entry name" value="Vaccinia Virus protein VP39"/>
    <property type="match status" value="1"/>
</dbReference>
<proteinExistence type="predicted"/>
<comment type="caution">
    <text evidence="1">The sequence shown here is derived from an EMBL/GenBank/DDBJ whole genome shotgun (WGS) entry which is preliminary data.</text>
</comment>
<dbReference type="RefSeq" id="WP_354659299.1">
    <property type="nucleotide sequence ID" value="NZ_JBEXAC010000001.1"/>
</dbReference>
<organism evidence="1 2">
    <name type="scientific">Chitinophaga defluvii</name>
    <dbReference type="NCBI Taxonomy" id="3163343"/>
    <lineage>
        <taxon>Bacteria</taxon>
        <taxon>Pseudomonadati</taxon>
        <taxon>Bacteroidota</taxon>
        <taxon>Chitinophagia</taxon>
        <taxon>Chitinophagales</taxon>
        <taxon>Chitinophagaceae</taxon>
        <taxon>Chitinophaga</taxon>
    </lineage>
</organism>
<sequence>MYILYRIKKTVKYLLFGWWRNLGTFFVYLKEYFQFKQRSDGRFPIRASDMHPYLEDRTKVTPFDHHYIYHPAWAARILAQTRPEKHIDISSILSFSTQVSAFIPMEFYDYRPATVTLSALYCGKADLTNLHFADNSIPSLSCMHTIEHIGLGRYGDPMDPQGDLKAIKELKRVVAPGGSLLFVTPTGKAAIHFNAHRIYSYTQILSYFEGWSLENFALIMDDGSFKAVATEQEANSQSYGCGCYWFKKHQ</sequence>
<dbReference type="InterPro" id="IPR029063">
    <property type="entry name" value="SAM-dependent_MTases_sf"/>
</dbReference>
<gene>
    <name evidence="1" type="ORF">ABR189_04735</name>
</gene>
<dbReference type="SUPFAM" id="SSF53335">
    <property type="entry name" value="S-adenosyl-L-methionine-dependent methyltransferases"/>
    <property type="match status" value="1"/>
</dbReference>
<dbReference type="EMBL" id="JBEXAC010000001">
    <property type="protein sequence ID" value="MET6996658.1"/>
    <property type="molecule type" value="Genomic_DNA"/>
</dbReference>
<accession>A0ABV2T0V4</accession>
<dbReference type="Pfam" id="PF03269">
    <property type="entry name" value="DUF268"/>
    <property type="match status" value="1"/>
</dbReference>
<reference evidence="1 2" key="1">
    <citation type="submission" date="2024-06" db="EMBL/GenBank/DDBJ databases">
        <title>Chitinophaga defluvii sp. nov., isolated from municipal sewage.</title>
        <authorList>
            <person name="Zhang L."/>
        </authorList>
    </citation>
    <scope>NUCLEOTIDE SEQUENCE [LARGE SCALE GENOMIC DNA]</scope>
    <source>
        <strain evidence="1 2">H8</strain>
    </source>
</reference>
<evidence type="ECO:0000313" key="2">
    <source>
        <dbReference type="Proteomes" id="UP001549749"/>
    </source>
</evidence>
<dbReference type="Proteomes" id="UP001549749">
    <property type="component" value="Unassembled WGS sequence"/>
</dbReference>